<evidence type="ECO:0000256" key="1">
    <source>
        <dbReference type="ARBA" id="ARBA00000085"/>
    </source>
</evidence>
<feature type="transmembrane region" description="Helical" evidence="10">
    <location>
        <begin position="71"/>
        <end position="91"/>
    </location>
</feature>
<dbReference type="SMART" id="SM00387">
    <property type="entry name" value="HATPase_c"/>
    <property type="match status" value="1"/>
</dbReference>
<dbReference type="InterPro" id="IPR005467">
    <property type="entry name" value="His_kinase_dom"/>
</dbReference>
<evidence type="ECO:0000256" key="5">
    <source>
        <dbReference type="ARBA" id="ARBA00022741"/>
    </source>
</evidence>
<dbReference type="Gene3D" id="1.10.287.130">
    <property type="match status" value="1"/>
</dbReference>
<keyword evidence="5" id="KW-0547">Nucleotide-binding</keyword>
<keyword evidence="4 12" id="KW-0808">Transferase</keyword>
<evidence type="ECO:0000256" key="6">
    <source>
        <dbReference type="ARBA" id="ARBA00022777"/>
    </source>
</evidence>
<keyword evidence="10" id="KW-0472">Membrane</keyword>
<keyword evidence="3" id="KW-0597">Phosphoprotein</keyword>
<dbReference type="EC" id="2.7.13.3" evidence="2"/>
<evidence type="ECO:0000256" key="7">
    <source>
        <dbReference type="ARBA" id="ARBA00022840"/>
    </source>
</evidence>
<comment type="caution">
    <text evidence="12">The sequence shown here is derived from an EMBL/GenBank/DDBJ whole genome shotgun (WGS) entry which is preliminary data.</text>
</comment>
<keyword evidence="7" id="KW-0067">ATP-binding</keyword>
<feature type="region of interest" description="Disordered" evidence="9">
    <location>
        <begin position="1"/>
        <end position="26"/>
    </location>
</feature>
<dbReference type="Proteomes" id="UP000094622">
    <property type="component" value="Unassembled WGS sequence"/>
</dbReference>
<feature type="compositionally biased region" description="Polar residues" evidence="9">
    <location>
        <begin position="1"/>
        <end position="14"/>
    </location>
</feature>
<keyword evidence="10" id="KW-0812">Transmembrane</keyword>
<evidence type="ECO:0000256" key="10">
    <source>
        <dbReference type="SAM" id="Phobius"/>
    </source>
</evidence>
<dbReference type="GO" id="GO:0005524">
    <property type="term" value="F:ATP binding"/>
    <property type="evidence" value="ECO:0007669"/>
    <property type="project" value="UniProtKB-KW"/>
</dbReference>
<organism evidence="12 13">
    <name type="scientific">Methylobrevis pamukkalensis</name>
    <dbReference type="NCBI Taxonomy" id="1439726"/>
    <lineage>
        <taxon>Bacteria</taxon>
        <taxon>Pseudomonadati</taxon>
        <taxon>Pseudomonadota</taxon>
        <taxon>Alphaproteobacteria</taxon>
        <taxon>Hyphomicrobiales</taxon>
        <taxon>Pleomorphomonadaceae</taxon>
        <taxon>Methylobrevis</taxon>
    </lineage>
</organism>
<dbReference type="PROSITE" id="PS50109">
    <property type="entry name" value="HIS_KIN"/>
    <property type="match status" value="1"/>
</dbReference>
<gene>
    <name evidence="12" type="primary">tmoS</name>
    <name evidence="12" type="ORF">A6302_01121</name>
</gene>
<dbReference type="GO" id="GO:0000155">
    <property type="term" value="F:phosphorelay sensor kinase activity"/>
    <property type="evidence" value="ECO:0007669"/>
    <property type="project" value="InterPro"/>
</dbReference>
<dbReference type="Pfam" id="PF02518">
    <property type="entry name" value="HATPase_c"/>
    <property type="match status" value="1"/>
</dbReference>
<name>A0A1E3H5C1_9HYPH</name>
<accession>A0A1E3H5C1</accession>
<dbReference type="EMBL" id="MCRJ01000019">
    <property type="protein sequence ID" value="ODN71517.1"/>
    <property type="molecule type" value="Genomic_DNA"/>
</dbReference>
<dbReference type="AlphaFoldDB" id="A0A1E3H5C1"/>
<evidence type="ECO:0000313" key="12">
    <source>
        <dbReference type="EMBL" id="ODN71517.1"/>
    </source>
</evidence>
<feature type="transmembrane region" description="Helical" evidence="10">
    <location>
        <begin position="43"/>
        <end position="65"/>
    </location>
</feature>
<dbReference type="PANTHER" id="PTHR43065:SF10">
    <property type="entry name" value="PEROXIDE STRESS-ACTIVATED HISTIDINE KINASE MAK3"/>
    <property type="match status" value="1"/>
</dbReference>
<dbReference type="PRINTS" id="PR00344">
    <property type="entry name" value="BCTRLSENSOR"/>
</dbReference>
<evidence type="ECO:0000256" key="3">
    <source>
        <dbReference type="ARBA" id="ARBA00022553"/>
    </source>
</evidence>
<keyword evidence="6 12" id="KW-0418">Kinase</keyword>
<feature type="domain" description="Histidine kinase" evidence="11">
    <location>
        <begin position="275"/>
        <end position="489"/>
    </location>
</feature>
<comment type="catalytic activity">
    <reaction evidence="1">
        <text>ATP + protein L-histidine = ADP + protein N-phospho-L-histidine.</text>
        <dbReference type="EC" id="2.7.13.3"/>
    </reaction>
</comment>
<evidence type="ECO:0000256" key="4">
    <source>
        <dbReference type="ARBA" id="ARBA00022679"/>
    </source>
</evidence>
<proteinExistence type="predicted"/>
<keyword evidence="10" id="KW-1133">Transmembrane helix</keyword>
<dbReference type="SMART" id="SM00388">
    <property type="entry name" value="HisKA"/>
    <property type="match status" value="1"/>
</dbReference>
<dbReference type="InterPro" id="IPR036890">
    <property type="entry name" value="HATPase_C_sf"/>
</dbReference>
<keyword evidence="13" id="KW-1185">Reference proteome</keyword>
<keyword evidence="8" id="KW-0902">Two-component regulatory system</keyword>
<evidence type="ECO:0000256" key="2">
    <source>
        <dbReference type="ARBA" id="ARBA00012438"/>
    </source>
</evidence>
<dbReference type="InterPro" id="IPR036097">
    <property type="entry name" value="HisK_dim/P_sf"/>
</dbReference>
<dbReference type="PANTHER" id="PTHR43065">
    <property type="entry name" value="SENSOR HISTIDINE KINASE"/>
    <property type="match status" value="1"/>
</dbReference>
<evidence type="ECO:0000313" key="13">
    <source>
        <dbReference type="Proteomes" id="UP000094622"/>
    </source>
</evidence>
<evidence type="ECO:0000256" key="8">
    <source>
        <dbReference type="ARBA" id="ARBA00023012"/>
    </source>
</evidence>
<dbReference type="SUPFAM" id="SSF55874">
    <property type="entry name" value="ATPase domain of HSP90 chaperone/DNA topoisomerase II/histidine kinase"/>
    <property type="match status" value="1"/>
</dbReference>
<reference evidence="12 13" key="1">
    <citation type="submission" date="2016-07" db="EMBL/GenBank/DDBJ databases">
        <title>Draft Genome Sequence of Methylobrevis pamukkalensis PK2.</title>
        <authorList>
            <person name="Vasilenko O.V."/>
            <person name="Doronina N.V."/>
            <person name="Shmareva M.N."/>
            <person name="Tarlachkov S.V."/>
            <person name="Mustakhimov I."/>
            <person name="Trotsenko Y.A."/>
        </authorList>
    </citation>
    <scope>NUCLEOTIDE SEQUENCE [LARGE SCALE GENOMIC DNA]</scope>
    <source>
        <strain evidence="12 13">PK2</strain>
    </source>
</reference>
<sequence>MQTVFSRWPSQATTMDDVPRSGDLPAWMTAPAPRRGAGVARDLAISAACILAPALAAAVAAHLLAGGSASGAAVAGAAAILLAVVAIRFVSTMRVRHGEARYRAIFERAGISMWREDWTAVAESVAELRRAGVADMESHFAARPDELRALKAKVFIKDVNGFTLEETGASGKEAYVGPLSRLLPDTDQTFVQWLVAFARGDRFFRSEAHVIAADGTERDTLFTAMLPGNVAEFADIVVTSLDITHYRQAQAGLMTAEADAARNSRIATANALTASIAHEVNSPLAAILANAQAAQRLLRPAALDVEEVGAALRDIVSQATRARDVVARLTAHFNRSPPQVSPVDVVHAARTANMLVEADLRRLGAVVHLAVEEDLPSVAADLIQVQQVFVNLLLNAAQAMAGRQGACDITVSMRGADEAVVVEVADNGPGVPAESRARIFEPFHSTRSDGMGLGLAICRNFVEAHGGEIRVDTAPGGGALFTFTLPIAAD</sequence>
<dbReference type="SUPFAM" id="SSF47384">
    <property type="entry name" value="Homodimeric domain of signal transducing histidine kinase"/>
    <property type="match status" value="1"/>
</dbReference>
<evidence type="ECO:0000256" key="9">
    <source>
        <dbReference type="SAM" id="MobiDB-lite"/>
    </source>
</evidence>
<dbReference type="InterPro" id="IPR003594">
    <property type="entry name" value="HATPase_dom"/>
</dbReference>
<dbReference type="Gene3D" id="3.30.565.10">
    <property type="entry name" value="Histidine kinase-like ATPase, C-terminal domain"/>
    <property type="match status" value="1"/>
</dbReference>
<evidence type="ECO:0000259" key="11">
    <source>
        <dbReference type="PROSITE" id="PS50109"/>
    </source>
</evidence>
<dbReference type="InterPro" id="IPR004358">
    <property type="entry name" value="Sig_transdc_His_kin-like_C"/>
</dbReference>
<dbReference type="InterPro" id="IPR003661">
    <property type="entry name" value="HisK_dim/P_dom"/>
</dbReference>
<protein>
    <recommendedName>
        <fullName evidence="2">histidine kinase</fullName>
        <ecNumber evidence="2">2.7.13.3</ecNumber>
    </recommendedName>
</protein>